<dbReference type="AlphaFoldDB" id="F4KQR1"/>
<dbReference type="SMART" id="SM00331">
    <property type="entry name" value="PP2C_SIG"/>
    <property type="match status" value="1"/>
</dbReference>
<dbReference type="Gene3D" id="3.60.40.10">
    <property type="entry name" value="PPM-type phosphatase domain"/>
    <property type="match status" value="1"/>
</dbReference>
<dbReference type="SUPFAM" id="SSF81606">
    <property type="entry name" value="PP2C-like"/>
    <property type="match status" value="1"/>
</dbReference>
<dbReference type="InterPro" id="IPR036457">
    <property type="entry name" value="PPM-type-like_dom_sf"/>
</dbReference>
<dbReference type="HOGENOM" id="CLU_000445_43_6_10"/>
<evidence type="ECO:0000313" key="3">
    <source>
        <dbReference type="EMBL" id="AEE51034.1"/>
    </source>
</evidence>
<dbReference type="eggNOG" id="COG2208">
    <property type="taxonomic scope" value="Bacteria"/>
</dbReference>
<dbReference type="Proteomes" id="UP000008461">
    <property type="component" value="Chromosome"/>
</dbReference>
<accession>F4KQR1</accession>
<dbReference type="GO" id="GO:0016791">
    <property type="term" value="F:phosphatase activity"/>
    <property type="evidence" value="ECO:0007669"/>
    <property type="project" value="TreeGrafter"/>
</dbReference>
<evidence type="ECO:0000313" key="4">
    <source>
        <dbReference type="Proteomes" id="UP000008461"/>
    </source>
</evidence>
<dbReference type="KEGG" id="hhy:Halhy_3173"/>
<dbReference type="PANTHER" id="PTHR43156:SF2">
    <property type="entry name" value="STAGE II SPORULATION PROTEIN E"/>
    <property type="match status" value="1"/>
</dbReference>
<protein>
    <submittedName>
        <fullName evidence="3">Protein serine/threonine phosphatase</fullName>
    </submittedName>
</protein>
<proteinExistence type="predicted"/>
<reference evidence="3 4" key="1">
    <citation type="journal article" date="2011" name="Stand. Genomic Sci.">
        <title>Complete genome sequence of Haliscomenobacter hydrossis type strain (O).</title>
        <authorList>
            <consortium name="US DOE Joint Genome Institute (JGI-PGF)"/>
            <person name="Daligault H."/>
            <person name="Lapidus A."/>
            <person name="Zeytun A."/>
            <person name="Nolan M."/>
            <person name="Lucas S."/>
            <person name="Del Rio T.G."/>
            <person name="Tice H."/>
            <person name="Cheng J.F."/>
            <person name="Tapia R."/>
            <person name="Han C."/>
            <person name="Goodwin L."/>
            <person name="Pitluck S."/>
            <person name="Liolios K."/>
            <person name="Pagani I."/>
            <person name="Ivanova N."/>
            <person name="Huntemann M."/>
            <person name="Mavromatis K."/>
            <person name="Mikhailova N."/>
            <person name="Pati A."/>
            <person name="Chen A."/>
            <person name="Palaniappan K."/>
            <person name="Land M."/>
            <person name="Hauser L."/>
            <person name="Brambilla E.M."/>
            <person name="Rohde M."/>
            <person name="Verbarg S."/>
            <person name="Goker M."/>
            <person name="Bristow J."/>
            <person name="Eisen J.A."/>
            <person name="Markowitz V."/>
            <person name="Hugenholtz P."/>
            <person name="Kyrpides N.C."/>
            <person name="Klenk H.P."/>
            <person name="Woyke T."/>
        </authorList>
    </citation>
    <scope>NUCLEOTIDE SEQUENCE [LARGE SCALE GENOMIC DNA]</scope>
    <source>
        <strain evidence="4">ATCC 27775 / DSM 1100 / LMG 10767 / O</strain>
    </source>
</reference>
<dbReference type="STRING" id="760192.Halhy_3173"/>
<dbReference type="SUPFAM" id="SSF55781">
    <property type="entry name" value="GAF domain-like"/>
    <property type="match status" value="1"/>
</dbReference>
<dbReference type="InterPro" id="IPR052016">
    <property type="entry name" value="Bact_Sigma-Reg"/>
</dbReference>
<organism evidence="3 4">
    <name type="scientific">Haliscomenobacter hydrossis (strain ATCC 27775 / DSM 1100 / LMG 10767 / O)</name>
    <dbReference type="NCBI Taxonomy" id="760192"/>
    <lineage>
        <taxon>Bacteria</taxon>
        <taxon>Pseudomonadati</taxon>
        <taxon>Bacteroidota</taxon>
        <taxon>Saprospiria</taxon>
        <taxon>Saprospirales</taxon>
        <taxon>Haliscomenobacteraceae</taxon>
        <taxon>Haliscomenobacter</taxon>
    </lineage>
</organism>
<dbReference type="PANTHER" id="PTHR43156">
    <property type="entry name" value="STAGE II SPORULATION PROTEIN E-RELATED"/>
    <property type="match status" value="1"/>
</dbReference>
<gene>
    <name evidence="3" type="ordered locus">Halhy_3173</name>
</gene>
<keyword evidence="1" id="KW-0378">Hydrolase</keyword>
<sequence length="417" mass="47878">MAEFSEIRNRLSNVENLEKELHLKQLQINRLLSITQAINNNVSGAELYDMYSSFLSWEMGIKKMALFVKEEEEWRCATSLGIPANLLSEDITGYLPQYTRLRNLEETESALMRQFDVVIPVRHKDTAIAYVFIGGFAEDDDMYNKVQIITTITNIIAVAMENKRLFKRQIEQEGLKREMELAGDVQRLLIPQKLPSCRNYEFASIYKPHFGVGGDYYDFIEFPDGKIVFCIGDFTGKGLSAALLMANFQANFHTLINKQAELDEFIRDLNTSVNLITQGDRFITFFIAEYDTRTRIIRYVNAGHNPPILVSKNRLLELNKGCIMLGSYAKIPGIEIGECRVDEEEAIILAYTDGLTDIRNSAGDFVDEKLLYRFVQENFQLSAERFNHGLLTMLDTFRGEENYPDDFTVLTCKIHNH</sequence>
<name>F4KQR1_HALH1</name>
<dbReference type="OrthoDB" id="9763484at2"/>
<reference key="2">
    <citation type="submission" date="2011-04" db="EMBL/GenBank/DDBJ databases">
        <title>Complete sequence of chromosome of Haliscomenobacter hydrossis DSM 1100.</title>
        <authorList>
            <consortium name="US DOE Joint Genome Institute (JGI-PGF)"/>
            <person name="Lucas S."/>
            <person name="Han J."/>
            <person name="Lapidus A."/>
            <person name="Bruce D."/>
            <person name="Goodwin L."/>
            <person name="Pitluck S."/>
            <person name="Peters L."/>
            <person name="Kyrpides N."/>
            <person name="Mavromatis K."/>
            <person name="Ivanova N."/>
            <person name="Ovchinnikova G."/>
            <person name="Pagani I."/>
            <person name="Daligault H."/>
            <person name="Detter J.C."/>
            <person name="Han C."/>
            <person name="Land M."/>
            <person name="Hauser L."/>
            <person name="Markowitz V."/>
            <person name="Cheng J.-F."/>
            <person name="Hugenholtz P."/>
            <person name="Woyke T."/>
            <person name="Wu D."/>
            <person name="Verbarg S."/>
            <person name="Frueling A."/>
            <person name="Brambilla E."/>
            <person name="Klenk H.-P."/>
            <person name="Eisen J.A."/>
        </authorList>
    </citation>
    <scope>NUCLEOTIDE SEQUENCE</scope>
    <source>
        <strain>DSM 1100</strain>
    </source>
</reference>
<feature type="domain" description="PPM-type phosphatase" evidence="2">
    <location>
        <begin position="197"/>
        <end position="414"/>
    </location>
</feature>
<keyword evidence="4" id="KW-1185">Reference proteome</keyword>
<dbReference type="EMBL" id="CP002691">
    <property type="protein sequence ID" value="AEE51034.1"/>
    <property type="molecule type" value="Genomic_DNA"/>
</dbReference>
<evidence type="ECO:0000256" key="1">
    <source>
        <dbReference type="ARBA" id="ARBA00022801"/>
    </source>
</evidence>
<dbReference type="RefSeq" id="WP_013765576.1">
    <property type="nucleotide sequence ID" value="NC_015510.1"/>
</dbReference>
<evidence type="ECO:0000259" key="2">
    <source>
        <dbReference type="SMART" id="SM00331"/>
    </source>
</evidence>
<dbReference type="InterPro" id="IPR001932">
    <property type="entry name" value="PPM-type_phosphatase-like_dom"/>
</dbReference>
<dbReference type="Pfam" id="PF07228">
    <property type="entry name" value="SpoIIE"/>
    <property type="match status" value="1"/>
</dbReference>